<accession>A0A0B0PLR7</accession>
<keyword evidence="2" id="KW-1185">Reference proteome</keyword>
<evidence type="ECO:0000313" key="2">
    <source>
        <dbReference type="Proteomes" id="UP000032142"/>
    </source>
</evidence>
<name>A0A0B0PLR7_GOSAR</name>
<proteinExistence type="predicted"/>
<dbReference type="EMBL" id="KN432236">
    <property type="protein sequence ID" value="KHG25379.1"/>
    <property type="molecule type" value="Genomic_DNA"/>
</dbReference>
<reference evidence="2" key="1">
    <citation type="submission" date="2014-09" db="EMBL/GenBank/DDBJ databases">
        <authorList>
            <person name="Mudge J."/>
            <person name="Ramaraj T."/>
            <person name="Lindquist I.E."/>
            <person name="Bharti A.K."/>
            <person name="Sundararajan A."/>
            <person name="Cameron C.T."/>
            <person name="Woodward J.E."/>
            <person name="May G.D."/>
            <person name="Brubaker C."/>
            <person name="Broadhvest J."/>
            <person name="Wilkins T.A."/>
        </authorList>
    </citation>
    <scope>NUCLEOTIDE SEQUENCE</scope>
    <source>
        <strain evidence="2">cv. AKA8401</strain>
    </source>
</reference>
<protein>
    <submittedName>
        <fullName evidence="1">Uncharacterized protein</fullName>
    </submittedName>
</protein>
<evidence type="ECO:0000313" key="1">
    <source>
        <dbReference type="EMBL" id="KHG25379.1"/>
    </source>
</evidence>
<dbReference type="AlphaFoldDB" id="A0A0B0PLR7"/>
<gene>
    <name evidence="1" type="ORF">F383_05959</name>
</gene>
<organism evidence="1 2">
    <name type="scientific">Gossypium arboreum</name>
    <name type="common">Tree cotton</name>
    <name type="synonym">Gossypium nanking</name>
    <dbReference type="NCBI Taxonomy" id="29729"/>
    <lineage>
        <taxon>Eukaryota</taxon>
        <taxon>Viridiplantae</taxon>
        <taxon>Streptophyta</taxon>
        <taxon>Embryophyta</taxon>
        <taxon>Tracheophyta</taxon>
        <taxon>Spermatophyta</taxon>
        <taxon>Magnoliopsida</taxon>
        <taxon>eudicotyledons</taxon>
        <taxon>Gunneridae</taxon>
        <taxon>Pentapetalae</taxon>
        <taxon>rosids</taxon>
        <taxon>malvids</taxon>
        <taxon>Malvales</taxon>
        <taxon>Malvaceae</taxon>
        <taxon>Malvoideae</taxon>
        <taxon>Gossypium</taxon>
    </lineage>
</organism>
<dbReference type="Proteomes" id="UP000032142">
    <property type="component" value="Unassembled WGS sequence"/>
</dbReference>
<sequence>MGVPQVIEPLKEYGCIKDLAQMAWTSNPAVMSEVRGSAYLKRFLA</sequence>